<organism evidence="1 2">
    <name type="scientific">Alectoria fallacina</name>
    <dbReference type="NCBI Taxonomy" id="1903189"/>
    <lineage>
        <taxon>Eukaryota</taxon>
        <taxon>Fungi</taxon>
        <taxon>Dikarya</taxon>
        <taxon>Ascomycota</taxon>
        <taxon>Pezizomycotina</taxon>
        <taxon>Lecanoromycetes</taxon>
        <taxon>OSLEUM clade</taxon>
        <taxon>Lecanoromycetidae</taxon>
        <taxon>Lecanorales</taxon>
        <taxon>Lecanorineae</taxon>
        <taxon>Parmeliaceae</taxon>
        <taxon>Alectoria</taxon>
    </lineage>
</organism>
<protein>
    <recommendedName>
        <fullName evidence="3">F-box domain-containing protein</fullName>
    </recommendedName>
</protein>
<evidence type="ECO:0000313" key="2">
    <source>
        <dbReference type="Proteomes" id="UP000664203"/>
    </source>
</evidence>
<sequence length="205" mass="22954">MKLTGFPNEILYSIFSHIQLKSDLIDLMLVSPSIKALAALFLYNFGTKTVALSLDVHKPTWLLHIPLGKLLKELPALRELSLSPLPMYWAPLEDLHNLTSVQLDFYRAIYDDCSQGDGLLIADGVPLHIVAKYLSLPSLRRIKAKKIYSAPRCDHQQYLDKTQDQYGGSSVDDLHFLGCDAYGPDGDSLVAGFISSVKQLERFVF</sequence>
<evidence type="ECO:0000313" key="1">
    <source>
        <dbReference type="EMBL" id="CAF9920636.1"/>
    </source>
</evidence>
<name>A0A8H3F775_9LECA</name>
<comment type="caution">
    <text evidence="1">The sequence shown here is derived from an EMBL/GenBank/DDBJ whole genome shotgun (WGS) entry which is preliminary data.</text>
</comment>
<dbReference type="Proteomes" id="UP000664203">
    <property type="component" value="Unassembled WGS sequence"/>
</dbReference>
<evidence type="ECO:0008006" key="3">
    <source>
        <dbReference type="Google" id="ProtNLM"/>
    </source>
</evidence>
<keyword evidence="2" id="KW-1185">Reference proteome</keyword>
<dbReference type="OrthoDB" id="5380309at2759"/>
<proteinExistence type="predicted"/>
<gene>
    <name evidence="1" type="ORF">ALECFALPRED_001590</name>
</gene>
<dbReference type="EMBL" id="CAJPDR010000138">
    <property type="protein sequence ID" value="CAF9920636.1"/>
    <property type="molecule type" value="Genomic_DNA"/>
</dbReference>
<dbReference type="AlphaFoldDB" id="A0A8H3F775"/>
<reference evidence="1" key="1">
    <citation type="submission" date="2021-03" db="EMBL/GenBank/DDBJ databases">
        <authorList>
            <person name="Tagirdzhanova G."/>
        </authorList>
    </citation>
    <scope>NUCLEOTIDE SEQUENCE</scope>
</reference>
<accession>A0A8H3F775</accession>